<evidence type="ECO:0000313" key="9">
    <source>
        <dbReference type="Proteomes" id="UP000827284"/>
    </source>
</evidence>
<evidence type="ECO:0000256" key="6">
    <source>
        <dbReference type="SAM" id="MobiDB-lite"/>
    </source>
</evidence>
<name>A0A9P3HG73_9FUNG</name>
<evidence type="ECO:0000256" key="2">
    <source>
        <dbReference type="ARBA" id="ARBA00009160"/>
    </source>
</evidence>
<evidence type="ECO:0000256" key="3">
    <source>
        <dbReference type="ARBA" id="ARBA00022692"/>
    </source>
</evidence>
<comment type="caution">
    <text evidence="8">The sequence shown here is derived from an EMBL/GenBank/DDBJ whole genome shotgun (WGS) entry which is preliminary data.</text>
</comment>
<dbReference type="Proteomes" id="UP000827284">
    <property type="component" value="Unassembled WGS sequence"/>
</dbReference>
<evidence type="ECO:0000256" key="7">
    <source>
        <dbReference type="SAM" id="Phobius"/>
    </source>
</evidence>
<comment type="subcellular location">
    <subcellularLocation>
        <location evidence="1">Membrane</location>
    </subcellularLocation>
</comment>
<comment type="similarity">
    <text evidence="2">Belongs to the FUN14 family.</text>
</comment>
<evidence type="ECO:0000256" key="1">
    <source>
        <dbReference type="ARBA" id="ARBA00004370"/>
    </source>
</evidence>
<organism evidence="8 9">
    <name type="scientific">Entomortierella parvispora</name>
    <dbReference type="NCBI Taxonomy" id="205924"/>
    <lineage>
        <taxon>Eukaryota</taxon>
        <taxon>Fungi</taxon>
        <taxon>Fungi incertae sedis</taxon>
        <taxon>Mucoromycota</taxon>
        <taxon>Mortierellomycotina</taxon>
        <taxon>Mortierellomycetes</taxon>
        <taxon>Mortierellales</taxon>
        <taxon>Mortierellaceae</taxon>
        <taxon>Entomortierella</taxon>
    </lineage>
</organism>
<feature type="transmembrane region" description="Helical" evidence="7">
    <location>
        <begin position="192"/>
        <end position="213"/>
    </location>
</feature>
<keyword evidence="3 7" id="KW-0812">Transmembrane</keyword>
<evidence type="ECO:0000256" key="4">
    <source>
        <dbReference type="ARBA" id="ARBA00022989"/>
    </source>
</evidence>
<proteinExistence type="inferred from homology"/>
<keyword evidence="9" id="KW-1185">Reference proteome</keyword>
<sequence>MITTSTLRTVVYRKAMLKSSGFTLPLTTAPNATKLGLRLGLFQGQHHQRFASTSSIFQLYNAFRKPTLPRNHLQPSTIVNQQQSKVAPGSNQFLAHSYRYRNHWTAAGAATTVLFGPLIWSRFMSGLFFRNVAHCAAATASTPTPPSLRSTPPYSHSRLPHDDDPLIDTKELSFGAAMGLCSGYLFKKLGKVFLLVAGLGFVCLQLLSNAGYVKVDWALVENKFKNQFDLDKDGKVTAKDAQYGFQWIISLLTKNFQFKSTFAGGFFLGFRYG</sequence>
<feature type="compositionally biased region" description="Low complexity" evidence="6">
    <location>
        <begin position="140"/>
        <end position="155"/>
    </location>
</feature>
<dbReference type="InterPro" id="IPR007014">
    <property type="entry name" value="FUN14"/>
</dbReference>
<feature type="region of interest" description="Disordered" evidence="6">
    <location>
        <begin position="140"/>
        <end position="160"/>
    </location>
</feature>
<protein>
    <submittedName>
        <fullName evidence="8">Uncharacterized protein</fullName>
    </submittedName>
</protein>
<evidence type="ECO:0000256" key="5">
    <source>
        <dbReference type="ARBA" id="ARBA00023136"/>
    </source>
</evidence>
<keyword evidence="4 7" id="KW-1133">Transmembrane helix</keyword>
<dbReference type="PANTHER" id="PTHR21346">
    <property type="entry name" value="FUN14 DOMAIN CONTAINING"/>
    <property type="match status" value="1"/>
</dbReference>
<evidence type="ECO:0000313" key="8">
    <source>
        <dbReference type="EMBL" id="GJJ76174.1"/>
    </source>
</evidence>
<dbReference type="GO" id="GO:0016020">
    <property type="term" value="C:membrane"/>
    <property type="evidence" value="ECO:0007669"/>
    <property type="project" value="UniProtKB-SubCell"/>
</dbReference>
<reference evidence="8" key="1">
    <citation type="submission" date="2021-11" db="EMBL/GenBank/DDBJ databases">
        <authorList>
            <person name="Herlambang A."/>
            <person name="Guo Y."/>
            <person name="Takashima Y."/>
            <person name="Nishizawa T."/>
        </authorList>
    </citation>
    <scope>NUCLEOTIDE SEQUENCE</scope>
    <source>
        <strain evidence="8">E1425</strain>
    </source>
</reference>
<dbReference type="OrthoDB" id="163794at2759"/>
<keyword evidence="5 7" id="KW-0472">Membrane</keyword>
<gene>
    <name evidence="8" type="ORF">EMPS_08533</name>
</gene>
<dbReference type="EMBL" id="BQFW01000012">
    <property type="protein sequence ID" value="GJJ76174.1"/>
    <property type="molecule type" value="Genomic_DNA"/>
</dbReference>
<dbReference type="AlphaFoldDB" id="A0A9P3HG73"/>
<accession>A0A9P3HG73</accession>
<reference evidence="8" key="2">
    <citation type="journal article" date="2022" name="Microbiol. Resour. Announc.">
        <title>Whole-Genome Sequence of Entomortierella parvispora E1425, a Mucoromycotan Fungus Associated with Burkholderiaceae-Related Endosymbiotic Bacteria.</title>
        <authorList>
            <person name="Herlambang A."/>
            <person name="Guo Y."/>
            <person name="Takashima Y."/>
            <person name="Narisawa K."/>
            <person name="Ohta H."/>
            <person name="Nishizawa T."/>
        </authorList>
    </citation>
    <scope>NUCLEOTIDE SEQUENCE</scope>
    <source>
        <strain evidence="8">E1425</strain>
    </source>
</reference>
<dbReference type="PANTHER" id="PTHR21346:SF10">
    <property type="entry name" value="TRANSMEMBRANE PROTEIN"/>
    <property type="match status" value="1"/>
</dbReference>
<dbReference type="Pfam" id="PF04930">
    <property type="entry name" value="FUN14"/>
    <property type="match status" value="1"/>
</dbReference>